<name>A0AAU7DHC2_9BACT</name>
<dbReference type="InterPro" id="IPR018392">
    <property type="entry name" value="LysM"/>
</dbReference>
<dbReference type="SUPFAM" id="SSF53955">
    <property type="entry name" value="Lysozyme-like"/>
    <property type="match status" value="1"/>
</dbReference>
<dbReference type="InterPro" id="IPR008258">
    <property type="entry name" value="Transglycosylase_SLT_dom_1"/>
</dbReference>
<dbReference type="RefSeq" id="WP_348262470.1">
    <property type="nucleotide sequence ID" value="NZ_CP121196.1"/>
</dbReference>
<accession>A0AAU7DHC2</accession>
<dbReference type="CDD" id="cd16894">
    <property type="entry name" value="MltD-like"/>
    <property type="match status" value="1"/>
</dbReference>
<sequence length="654" mass="70961">MRPIVPRYGVVLSQHQLLRMILARLSNTGCVALTLTLAVSLSACDPSKPAISATPVSQALAPAVISPAPQQIVAPAPAPPPQTSAQQQHLETLIQQVEKAYSLGEAAYKRGNLPEAKSNFDNAVDLMLTSGIDIKSTPALQQEFDHIVDQINGLEMEALKQGNGFTPKTEDTPAEAASDVTFVVDPNIVAKANADLATTKSDLPLVVNDYVASYINFFANTTKGHNTLLHSFQRAGRYRAMIQRVMSEEGVPQDLIYLAVAESGFQPRAVNARSRAGGMWQFMPHGNYGLERNSYVDERFDPEKSTRAYARYMKYIYSQLGDWYLSMAGYDWGTGNIQRAVEKTGYADFWELYKRNNLPGETKNYVPEILAAIIIANHPTQYGFDDITLDPPVLTDTVTINYSADLRLVSDIVGAPIDELIALNPSLLRMVTPPDYQFDLHLPAGTAALFQEKIAAIPESKRNSWRYHKVTAEDTLASVAHTYSVSVSSLAAANQLDQTGKLDGVEALVVPVAPAASPSAHTVYYTTRRGDTLVSVADRFGVSLTQLRRWNKLPASGIKIDSGRRLHVAEPTVVRASSSRSRRGKTKTGGTREVAAATETSHDASASSHSRTSAHSSGSNHSTHSGTKSSTKGAHSSHATKHSSHAKSSAHNKK</sequence>
<dbReference type="CDD" id="cd00118">
    <property type="entry name" value="LysM"/>
    <property type="match status" value="2"/>
</dbReference>
<gene>
    <name evidence="3" type="ORF">P8935_22060</name>
</gene>
<dbReference type="AlphaFoldDB" id="A0AAU7DHC2"/>
<reference evidence="3" key="1">
    <citation type="submission" date="2023-03" db="EMBL/GenBank/DDBJ databases">
        <title>Edaphobacter sp.</title>
        <authorList>
            <person name="Huber K.J."/>
            <person name="Papendorf J."/>
            <person name="Pilke C."/>
            <person name="Bunk B."/>
            <person name="Sproeer C."/>
            <person name="Pester M."/>
        </authorList>
    </citation>
    <scope>NUCLEOTIDE SEQUENCE</scope>
    <source>
        <strain evidence="3">DSM 110680</strain>
    </source>
</reference>
<dbReference type="Gene3D" id="3.10.350.10">
    <property type="entry name" value="LysM domain"/>
    <property type="match status" value="2"/>
</dbReference>
<dbReference type="Pfam" id="PF01464">
    <property type="entry name" value="SLT"/>
    <property type="match status" value="1"/>
</dbReference>
<feature type="compositionally biased region" description="Low complexity" evidence="1">
    <location>
        <begin position="588"/>
        <end position="637"/>
    </location>
</feature>
<dbReference type="PANTHER" id="PTHR33734:SF22">
    <property type="entry name" value="MEMBRANE-BOUND LYTIC MUREIN TRANSGLYCOSYLASE D"/>
    <property type="match status" value="1"/>
</dbReference>
<dbReference type="Pfam" id="PF01476">
    <property type="entry name" value="LysM"/>
    <property type="match status" value="2"/>
</dbReference>
<dbReference type="PROSITE" id="PS51782">
    <property type="entry name" value="LYSM"/>
    <property type="match status" value="2"/>
</dbReference>
<evidence type="ECO:0000259" key="2">
    <source>
        <dbReference type="PROSITE" id="PS51782"/>
    </source>
</evidence>
<feature type="compositionally biased region" description="Basic residues" evidence="1">
    <location>
        <begin position="638"/>
        <end position="654"/>
    </location>
</feature>
<organism evidence="3">
    <name type="scientific">Telmatobacter sp. DSM 110680</name>
    <dbReference type="NCBI Taxonomy" id="3036704"/>
    <lineage>
        <taxon>Bacteria</taxon>
        <taxon>Pseudomonadati</taxon>
        <taxon>Acidobacteriota</taxon>
        <taxon>Terriglobia</taxon>
        <taxon>Terriglobales</taxon>
        <taxon>Acidobacteriaceae</taxon>
        <taxon>Telmatobacter</taxon>
    </lineage>
</organism>
<dbReference type="InterPro" id="IPR023346">
    <property type="entry name" value="Lysozyme-like_dom_sf"/>
</dbReference>
<feature type="domain" description="LysM" evidence="2">
    <location>
        <begin position="466"/>
        <end position="510"/>
    </location>
</feature>
<protein>
    <submittedName>
        <fullName evidence="3">Transglycosylase SLT domain-containing protein</fullName>
    </submittedName>
</protein>
<dbReference type="SMART" id="SM00257">
    <property type="entry name" value="LysM"/>
    <property type="match status" value="2"/>
</dbReference>
<dbReference type="Gene3D" id="1.10.530.10">
    <property type="match status" value="1"/>
</dbReference>
<dbReference type="EMBL" id="CP121196">
    <property type="protein sequence ID" value="XBH17239.1"/>
    <property type="molecule type" value="Genomic_DNA"/>
</dbReference>
<dbReference type="PANTHER" id="PTHR33734">
    <property type="entry name" value="LYSM DOMAIN-CONTAINING GPI-ANCHORED PROTEIN 2"/>
    <property type="match status" value="1"/>
</dbReference>
<proteinExistence type="predicted"/>
<feature type="domain" description="LysM" evidence="2">
    <location>
        <begin position="523"/>
        <end position="568"/>
    </location>
</feature>
<dbReference type="InterPro" id="IPR036779">
    <property type="entry name" value="LysM_dom_sf"/>
</dbReference>
<feature type="region of interest" description="Disordered" evidence="1">
    <location>
        <begin position="571"/>
        <end position="654"/>
    </location>
</feature>
<evidence type="ECO:0000256" key="1">
    <source>
        <dbReference type="SAM" id="MobiDB-lite"/>
    </source>
</evidence>
<dbReference type="SUPFAM" id="SSF54106">
    <property type="entry name" value="LysM domain"/>
    <property type="match status" value="2"/>
</dbReference>
<evidence type="ECO:0000313" key="3">
    <source>
        <dbReference type="EMBL" id="XBH17239.1"/>
    </source>
</evidence>